<dbReference type="Proteomes" id="UP000611762">
    <property type="component" value="Unassembled WGS sequence"/>
</dbReference>
<accession>A0A926DPH3</accession>
<protein>
    <submittedName>
        <fullName evidence="3">Flavin reductase family protein</fullName>
    </submittedName>
</protein>
<dbReference type="InterPro" id="IPR002563">
    <property type="entry name" value="Flavin_Rdtase-like_dom"/>
</dbReference>
<comment type="caution">
    <text evidence="3">The sequence shown here is derived from an EMBL/GenBank/DDBJ whole genome shotgun (WGS) entry which is preliminary data.</text>
</comment>
<dbReference type="PANTHER" id="PTHR43567:SF5">
    <property type="entry name" value="HYPOTHETICAL CYTOSOLIC PROTEIN"/>
    <property type="match status" value="1"/>
</dbReference>
<dbReference type="GO" id="GO:0010181">
    <property type="term" value="F:FMN binding"/>
    <property type="evidence" value="ECO:0007669"/>
    <property type="project" value="InterPro"/>
</dbReference>
<proteinExistence type="inferred from homology"/>
<dbReference type="GO" id="GO:0016646">
    <property type="term" value="F:oxidoreductase activity, acting on the CH-NH group of donors, NAD or NADP as acceptor"/>
    <property type="evidence" value="ECO:0007669"/>
    <property type="project" value="UniProtKB-ARBA"/>
</dbReference>
<dbReference type="SUPFAM" id="SSF50475">
    <property type="entry name" value="FMN-binding split barrel"/>
    <property type="match status" value="1"/>
</dbReference>
<evidence type="ECO:0000256" key="1">
    <source>
        <dbReference type="ARBA" id="ARBA00038054"/>
    </source>
</evidence>
<dbReference type="PANTHER" id="PTHR43567">
    <property type="entry name" value="FLAVOREDOXIN-RELATED-RELATED"/>
    <property type="match status" value="1"/>
</dbReference>
<dbReference type="InterPro" id="IPR012349">
    <property type="entry name" value="Split_barrel_FMN-bd"/>
</dbReference>
<feature type="domain" description="Flavin reductase like" evidence="2">
    <location>
        <begin position="22"/>
        <end position="172"/>
    </location>
</feature>
<organism evidence="3 4">
    <name type="scientific">Congzhengia minquanensis</name>
    <dbReference type="NCBI Taxonomy" id="2763657"/>
    <lineage>
        <taxon>Bacteria</taxon>
        <taxon>Bacillati</taxon>
        <taxon>Bacillota</taxon>
        <taxon>Clostridia</taxon>
        <taxon>Eubacteriales</taxon>
        <taxon>Oscillospiraceae</taxon>
        <taxon>Congzhengia</taxon>
    </lineage>
</organism>
<name>A0A926DPH3_9FIRM</name>
<dbReference type="EMBL" id="JACRSU010000003">
    <property type="protein sequence ID" value="MBC8540915.1"/>
    <property type="molecule type" value="Genomic_DNA"/>
</dbReference>
<evidence type="ECO:0000259" key="2">
    <source>
        <dbReference type="Pfam" id="PF01613"/>
    </source>
</evidence>
<comment type="similarity">
    <text evidence="1">Belongs to the flavoredoxin family.</text>
</comment>
<keyword evidence="4" id="KW-1185">Reference proteome</keyword>
<dbReference type="InterPro" id="IPR052174">
    <property type="entry name" value="Flavoredoxin"/>
</dbReference>
<dbReference type="RefSeq" id="WP_249312552.1">
    <property type="nucleotide sequence ID" value="NZ_JACRSU010000003.1"/>
</dbReference>
<sequence>MKREINVFNHAAEIMNAVKNGVLITTKSGDKVNSMTISWGMLGIEWNRPVFITFVRESRFTKEMLDESMNFTVNIPFGEFDKRIVSFCGAHSGRDVDKAKALNLTMLPSDSIPSPAVAELPLTLECNVIYRQMQDKNAIPTSVKADFYPAGEDRHAHDNQDFHIAYYGEIVKAYIIE</sequence>
<dbReference type="Gene3D" id="2.30.110.10">
    <property type="entry name" value="Electron Transport, Fmn-binding Protein, Chain A"/>
    <property type="match status" value="1"/>
</dbReference>
<dbReference type="Pfam" id="PF01613">
    <property type="entry name" value="Flavin_Reduct"/>
    <property type="match status" value="1"/>
</dbReference>
<evidence type="ECO:0000313" key="3">
    <source>
        <dbReference type="EMBL" id="MBC8540915.1"/>
    </source>
</evidence>
<dbReference type="AlphaFoldDB" id="A0A926DPH3"/>
<gene>
    <name evidence="3" type="ORF">H8698_07995</name>
</gene>
<evidence type="ECO:0000313" key="4">
    <source>
        <dbReference type="Proteomes" id="UP000611762"/>
    </source>
</evidence>
<reference evidence="3" key="1">
    <citation type="submission" date="2020-08" db="EMBL/GenBank/DDBJ databases">
        <title>Genome public.</title>
        <authorList>
            <person name="Liu C."/>
            <person name="Sun Q."/>
        </authorList>
    </citation>
    <scope>NUCLEOTIDE SEQUENCE</scope>
    <source>
        <strain evidence="3">H8</strain>
    </source>
</reference>